<dbReference type="PANTHER" id="PTHR32108">
    <property type="entry name" value="DNA-DIRECTED RNA POLYMERASE SUBUNIT ALPHA"/>
    <property type="match status" value="1"/>
</dbReference>
<keyword evidence="1" id="KW-0175">Coiled coil</keyword>
<feature type="region of interest" description="Disordered" evidence="2">
    <location>
        <begin position="92"/>
        <end position="152"/>
    </location>
</feature>
<dbReference type="EMBL" id="JAWPEI010000008">
    <property type="protein sequence ID" value="KAK4718475.1"/>
    <property type="molecule type" value="Genomic_DNA"/>
</dbReference>
<dbReference type="PANTHER" id="PTHR32108:SF6">
    <property type="entry name" value="GAG-PRO"/>
    <property type="match status" value="1"/>
</dbReference>
<name>A0AAV9L1I6_9SOLN</name>
<feature type="compositionally biased region" description="Polar residues" evidence="2">
    <location>
        <begin position="330"/>
        <end position="346"/>
    </location>
</feature>
<evidence type="ECO:0000256" key="2">
    <source>
        <dbReference type="SAM" id="MobiDB-lite"/>
    </source>
</evidence>
<organism evidence="3 4">
    <name type="scientific">Solanum pinnatisectum</name>
    <name type="common">tansyleaf nightshade</name>
    <dbReference type="NCBI Taxonomy" id="50273"/>
    <lineage>
        <taxon>Eukaryota</taxon>
        <taxon>Viridiplantae</taxon>
        <taxon>Streptophyta</taxon>
        <taxon>Embryophyta</taxon>
        <taxon>Tracheophyta</taxon>
        <taxon>Spermatophyta</taxon>
        <taxon>Magnoliopsida</taxon>
        <taxon>eudicotyledons</taxon>
        <taxon>Gunneridae</taxon>
        <taxon>Pentapetalae</taxon>
        <taxon>asterids</taxon>
        <taxon>lamiids</taxon>
        <taxon>Solanales</taxon>
        <taxon>Solanaceae</taxon>
        <taxon>Solanoideae</taxon>
        <taxon>Solaneae</taxon>
        <taxon>Solanum</taxon>
    </lineage>
</organism>
<sequence>MEKGKNINIELTEEDLRMKLQRLKQEVQKTRERRIEVEIATAVAQAANAALDAELAAKMARYAIINEETATMRKKHDVFNKEMTRRLQKIHEKGSFLNPEANSGPEYTRPRVTEEETGEEIVYKPPFKGRSKGPADSFPDQSSQTSKSTMGDNLIMQLMQQLVEMRVEMQRRQDLPNSTFAFNTPADGRPPLHFPPSNTEQAQNPSSIKVGETIEDGLKTGKIARVAALPESSGLLKKKREDVSAVSFEGKKTPRKFLSYQGRSRPSQSSYPIYTPLPNYQNTPPPIYQTPSPIYQTPSYHYQNVTPNCANVQANYQAPPPTYQTPAPLYQNTIPNYQTPQPNYQIPSYPRYQAPRPNAPNYRQMPPPQQGNYDPPSPRFEKKSARIFTPLVESRTKLFERLNAAGYIHPVGPKPVNTKSKFYRPDQRCAYHSNNIGDDTEDCINLKHKI</sequence>
<feature type="region of interest" description="Disordered" evidence="2">
    <location>
        <begin position="320"/>
        <end position="376"/>
    </location>
</feature>
<evidence type="ECO:0000256" key="1">
    <source>
        <dbReference type="SAM" id="Coils"/>
    </source>
</evidence>
<keyword evidence="4" id="KW-1185">Reference proteome</keyword>
<dbReference type="AlphaFoldDB" id="A0AAV9L1I6"/>
<reference evidence="3 4" key="1">
    <citation type="submission" date="2023-10" db="EMBL/GenBank/DDBJ databases">
        <title>Genome-Wide Identification Analysis in wild type Solanum Pinnatisectum Reveals Some Genes Defensing Phytophthora Infestans.</title>
        <authorList>
            <person name="Sun C."/>
        </authorList>
    </citation>
    <scope>NUCLEOTIDE SEQUENCE [LARGE SCALE GENOMIC DNA]</scope>
    <source>
        <strain evidence="3">LQN</strain>
        <tissue evidence="3">Leaf</tissue>
    </source>
</reference>
<gene>
    <name evidence="3" type="ORF">R3W88_016813</name>
</gene>
<evidence type="ECO:0000313" key="4">
    <source>
        <dbReference type="Proteomes" id="UP001311915"/>
    </source>
</evidence>
<dbReference type="Proteomes" id="UP001311915">
    <property type="component" value="Unassembled WGS sequence"/>
</dbReference>
<evidence type="ECO:0000313" key="3">
    <source>
        <dbReference type="EMBL" id="KAK4718475.1"/>
    </source>
</evidence>
<protein>
    <submittedName>
        <fullName evidence="3">Uncharacterized protein</fullName>
    </submittedName>
</protein>
<feature type="compositionally biased region" description="Polar residues" evidence="2">
    <location>
        <begin position="139"/>
        <end position="151"/>
    </location>
</feature>
<accession>A0AAV9L1I6</accession>
<proteinExistence type="predicted"/>
<feature type="coiled-coil region" evidence="1">
    <location>
        <begin position="6"/>
        <end position="40"/>
    </location>
</feature>
<comment type="caution">
    <text evidence="3">The sequence shown here is derived from an EMBL/GenBank/DDBJ whole genome shotgun (WGS) entry which is preliminary data.</text>
</comment>